<evidence type="ECO:0000313" key="1">
    <source>
        <dbReference type="EMBL" id="KAL3825384.1"/>
    </source>
</evidence>
<protein>
    <submittedName>
        <fullName evidence="1">Uncharacterized protein</fullName>
    </submittedName>
</protein>
<evidence type="ECO:0000313" key="2">
    <source>
        <dbReference type="Proteomes" id="UP001634393"/>
    </source>
</evidence>
<accession>A0ABD3SLB5</accession>
<dbReference type="Proteomes" id="UP001634393">
    <property type="component" value="Unassembled WGS sequence"/>
</dbReference>
<name>A0ABD3SLB5_9LAMI</name>
<keyword evidence="2" id="KW-1185">Reference proteome</keyword>
<dbReference type="AlphaFoldDB" id="A0ABD3SLB5"/>
<gene>
    <name evidence="1" type="ORF">ACJIZ3_021413</name>
</gene>
<dbReference type="EMBL" id="JBJXBP010000006">
    <property type="protein sequence ID" value="KAL3825384.1"/>
    <property type="molecule type" value="Genomic_DNA"/>
</dbReference>
<organism evidence="1 2">
    <name type="scientific">Penstemon smallii</name>
    <dbReference type="NCBI Taxonomy" id="265156"/>
    <lineage>
        <taxon>Eukaryota</taxon>
        <taxon>Viridiplantae</taxon>
        <taxon>Streptophyta</taxon>
        <taxon>Embryophyta</taxon>
        <taxon>Tracheophyta</taxon>
        <taxon>Spermatophyta</taxon>
        <taxon>Magnoliopsida</taxon>
        <taxon>eudicotyledons</taxon>
        <taxon>Gunneridae</taxon>
        <taxon>Pentapetalae</taxon>
        <taxon>asterids</taxon>
        <taxon>lamiids</taxon>
        <taxon>Lamiales</taxon>
        <taxon>Plantaginaceae</taxon>
        <taxon>Cheloneae</taxon>
        <taxon>Penstemon</taxon>
    </lineage>
</organism>
<proteinExistence type="predicted"/>
<sequence>MTSAMFLSTSLLSFNRQ</sequence>
<comment type="caution">
    <text evidence="1">The sequence shown here is derived from an EMBL/GenBank/DDBJ whole genome shotgun (WGS) entry which is preliminary data.</text>
</comment>
<reference evidence="1 2" key="1">
    <citation type="submission" date="2024-12" db="EMBL/GenBank/DDBJ databases">
        <title>The unique morphological basis and parallel evolutionary history of personate flowers in Penstemon.</title>
        <authorList>
            <person name="Depatie T.H."/>
            <person name="Wessinger C.A."/>
        </authorList>
    </citation>
    <scope>NUCLEOTIDE SEQUENCE [LARGE SCALE GENOMIC DNA]</scope>
    <source>
        <strain evidence="1">WTNN_2</strain>
        <tissue evidence="1">Leaf</tissue>
    </source>
</reference>